<dbReference type="InterPro" id="IPR000671">
    <property type="entry name" value="Peptidase_A31"/>
</dbReference>
<dbReference type="Gene3D" id="3.40.50.1450">
    <property type="entry name" value="HybD-like"/>
    <property type="match status" value="1"/>
</dbReference>
<evidence type="ECO:0000313" key="7">
    <source>
        <dbReference type="Proteomes" id="UP000583800"/>
    </source>
</evidence>
<dbReference type="PANTHER" id="PTHR30302:SF1">
    <property type="entry name" value="HYDROGENASE 2 MATURATION PROTEASE"/>
    <property type="match status" value="1"/>
</dbReference>
<dbReference type="Proteomes" id="UP000583800">
    <property type="component" value="Unassembled WGS sequence"/>
</dbReference>
<keyword evidence="3" id="KW-0064">Aspartyl protease</keyword>
<dbReference type="SUPFAM" id="SSF53163">
    <property type="entry name" value="HybD-like"/>
    <property type="match status" value="1"/>
</dbReference>
<keyword evidence="2 6" id="KW-0645">Protease</keyword>
<keyword evidence="7" id="KW-1185">Reference proteome</keyword>
<dbReference type="GO" id="GO:0008047">
    <property type="term" value="F:enzyme activator activity"/>
    <property type="evidence" value="ECO:0007669"/>
    <property type="project" value="InterPro"/>
</dbReference>
<evidence type="ECO:0000256" key="4">
    <source>
        <dbReference type="ARBA" id="ARBA00022801"/>
    </source>
</evidence>
<comment type="similarity">
    <text evidence="1">Belongs to the peptidase A31 family.</text>
</comment>
<dbReference type="EMBL" id="JACHJB010000002">
    <property type="protein sequence ID" value="MBB6348634.1"/>
    <property type="molecule type" value="Genomic_DNA"/>
</dbReference>
<name>A0A7X0F0K7_9ACTN</name>
<evidence type="ECO:0000256" key="3">
    <source>
        <dbReference type="ARBA" id="ARBA00022750"/>
    </source>
</evidence>
<accession>A0A7X0F0K7</accession>
<dbReference type="PANTHER" id="PTHR30302">
    <property type="entry name" value="HYDROGENASE 1 MATURATION PROTEASE"/>
    <property type="match status" value="1"/>
</dbReference>
<evidence type="ECO:0000256" key="5">
    <source>
        <dbReference type="SAM" id="MobiDB-lite"/>
    </source>
</evidence>
<dbReference type="NCBIfam" id="TIGR00072">
    <property type="entry name" value="hydrog_prot"/>
    <property type="match status" value="1"/>
</dbReference>
<evidence type="ECO:0000313" key="6">
    <source>
        <dbReference type="EMBL" id="MBB6348634.1"/>
    </source>
</evidence>
<reference evidence="6 7" key="1">
    <citation type="submission" date="2020-08" db="EMBL/GenBank/DDBJ databases">
        <title>Sequencing the genomes of 1000 actinobacteria strains.</title>
        <authorList>
            <person name="Klenk H.-P."/>
        </authorList>
    </citation>
    <scope>NUCLEOTIDE SEQUENCE [LARGE SCALE GENOMIC DNA]</scope>
    <source>
        <strain evidence="6 7">DSM 45913</strain>
    </source>
</reference>
<protein>
    <submittedName>
        <fullName evidence="6">Hydrogenase maturation protease</fullName>
    </submittedName>
</protein>
<dbReference type="GO" id="GO:0004190">
    <property type="term" value="F:aspartic-type endopeptidase activity"/>
    <property type="evidence" value="ECO:0007669"/>
    <property type="project" value="UniProtKB-KW"/>
</dbReference>
<dbReference type="PRINTS" id="PR00446">
    <property type="entry name" value="HYDRGNUPTAKE"/>
</dbReference>
<keyword evidence="4" id="KW-0378">Hydrolase</keyword>
<organism evidence="6 7">
    <name type="scientific">Nonomuraea muscovyensis</name>
    <dbReference type="NCBI Taxonomy" id="1124761"/>
    <lineage>
        <taxon>Bacteria</taxon>
        <taxon>Bacillati</taxon>
        <taxon>Actinomycetota</taxon>
        <taxon>Actinomycetes</taxon>
        <taxon>Streptosporangiales</taxon>
        <taxon>Streptosporangiaceae</taxon>
        <taxon>Nonomuraea</taxon>
    </lineage>
</organism>
<dbReference type="AlphaFoldDB" id="A0A7X0F0K7"/>
<proteinExistence type="inferred from homology"/>
<dbReference type="InterPro" id="IPR023430">
    <property type="entry name" value="Pept_HybD-like_dom_sf"/>
</dbReference>
<dbReference type="GO" id="GO:0016485">
    <property type="term" value="P:protein processing"/>
    <property type="evidence" value="ECO:0007669"/>
    <property type="project" value="TreeGrafter"/>
</dbReference>
<sequence>MERPGPETWASWTPLGPAPGSAHARPPGPGEADFWTRMERRGPEEVVVAGVPVRAGSRVRLRPAAGRADMLDLLLDGRTAVVESIEQDDGGAFHLAVIVDDDPGRDLGEARMPGHRFFYTAEEVEPLDPDTGPGRVRILVAGLGNIFLGDDGFGVEVVRRLAGTELPAGVDVTDFGIRGMDLVYALQRDYDLAILVDAAPRGEPPGTLTVLEADTPDSAASLGAATVETHGMDPVRVLRLAGELGRVPGRVIVVCCEPATVLTGGADEDVLVELSEPVRAAAGQAARLVMDMIAESAGPGSRPRSTE</sequence>
<comment type="caution">
    <text evidence="6">The sequence shown here is derived from an EMBL/GenBank/DDBJ whole genome shotgun (WGS) entry which is preliminary data.</text>
</comment>
<evidence type="ECO:0000256" key="2">
    <source>
        <dbReference type="ARBA" id="ARBA00022670"/>
    </source>
</evidence>
<evidence type="ECO:0000256" key="1">
    <source>
        <dbReference type="ARBA" id="ARBA00006814"/>
    </source>
</evidence>
<feature type="region of interest" description="Disordered" evidence="5">
    <location>
        <begin position="1"/>
        <end position="33"/>
    </location>
</feature>
<gene>
    <name evidence="6" type="ORF">FHU36_005179</name>
</gene>
<dbReference type="Pfam" id="PF01750">
    <property type="entry name" value="HycI"/>
    <property type="match status" value="1"/>
</dbReference>
<dbReference type="RefSeq" id="WP_312891806.1">
    <property type="nucleotide sequence ID" value="NZ_JACHJB010000002.1"/>
</dbReference>